<proteinExistence type="predicted"/>
<evidence type="ECO:0000256" key="3">
    <source>
        <dbReference type="ARBA" id="ARBA00036535"/>
    </source>
</evidence>
<feature type="compositionally biased region" description="Low complexity" evidence="12">
    <location>
        <begin position="25"/>
        <end position="43"/>
    </location>
</feature>
<evidence type="ECO:0000256" key="11">
    <source>
        <dbReference type="PROSITE-ProRule" id="PRU00182"/>
    </source>
</evidence>
<dbReference type="SMART" id="SM00363">
    <property type="entry name" value="S4"/>
    <property type="match status" value="1"/>
</dbReference>
<feature type="compositionally biased region" description="Polar residues" evidence="12">
    <location>
        <begin position="1"/>
        <end position="17"/>
    </location>
</feature>
<feature type="compositionally biased region" description="Basic and acidic residues" evidence="12">
    <location>
        <begin position="138"/>
        <end position="155"/>
    </location>
</feature>
<evidence type="ECO:0000256" key="12">
    <source>
        <dbReference type="SAM" id="MobiDB-lite"/>
    </source>
</evidence>
<evidence type="ECO:0000313" key="14">
    <source>
        <dbReference type="EMBL" id="CAB3862659.1"/>
    </source>
</evidence>
<comment type="catalytic activity">
    <reaction evidence="3">
        <text>uridine(2604) in 23S rRNA = pseudouridine(2604) in 23S rRNA</text>
        <dbReference type="Rhea" id="RHEA:38875"/>
        <dbReference type="Rhea" id="RHEA-COMP:10093"/>
        <dbReference type="Rhea" id="RHEA-COMP:10094"/>
        <dbReference type="ChEBI" id="CHEBI:65314"/>
        <dbReference type="ChEBI" id="CHEBI:65315"/>
        <dbReference type="EC" id="5.4.99.21"/>
    </reaction>
</comment>
<feature type="region of interest" description="Disordered" evidence="12">
    <location>
        <begin position="1"/>
        <end position="175"/>
    </location>
</feature>
<evidence type="ECO:0000256" key="1">
    <source>
        <dbReference type="ARBA" id="ARBA00023235"/>
    </source>
</evidence>
<dbReference type="PANTHER" id="PTHR47683">
    <property type="entry name" value="PSEUDOURIDINE SYNTHASE FAMILY PROTEIN-RELATED"/>
    <property type="match status" value="1"/>
</dbReference>
<dbReference type="PROSITE" id="PS50889">
    <property type="entry name" value="S4"/>
    <property type="match status" value="1"/>
</dbReference>
<keyword evidence="11" id="KW-0694">RNA-binding</keyword>
<reference evidence="14 15" key="1">
    <citation type="submission" date="2020-04" db="EMBL/GenBank/DDBJ databases">
        <authorList>
            <person name="De Canck E."/>
        </authorList>
    </citation>
    <scope>NUCLEOTIDE SEQUENCE [LARGE SCALE GENOMIC DNA]</scope>
    <source>
        <strain evidence="14 15">LMG 3415</strain>
    </source>
</reference>
<protein>
    <recommendedName>
        <fullName evidence="5">Dual-specificity RNA pseudouridine synthase RluF</fullName>
        <ecNumber evidence="4">5.4.99.21</ecNumber>
    </recommendedName>
    <alternativeName>
        <fullName evidence="7">23S rRNA pseudouridine(2604) synthase</fullName>
    </alternativeName>
    <alternativeName>
        <fullName evidence="9">Ribosomal large subunit pseudouridine synthase F</fullName>
    </alternativeName>
    <alternativeName>
        <fullName evidence="8">rRNA pseudouridylate synthase F</fullName>
    </alternativeName>
    <alternativeName>
        <fullName evidence="10">rRNA-uridine isomerase F</fullName>
    </alternativeName>
    <alternativeName>
        <fullName evidence="6">tRNA(Tyr) pseudouridine(35) synthase</fullName>
    </alternativeName>
</protein>
<evidence type="ECO:0000256" key="9">
    <source>
        <dbReference type="ARBA" id="ARBA00042890"/>
    </source>
</evidence>
<dbReference type="CDD" id="cd00165">
    <property type="entry name" value="S4"/>
    <property type="match status" value="1"/>
</dbReference>
<evidence type="ECO:0000259" key="13">
    <source>
        <dbReference type="SMART" id="SM00363"/>
    </source>
</evidence>
<dbReference type="InterPro" id="IPR002942">
    <property type="entry name" value="S4_RNA-bd"/>
</dbReference>
<comment type="caution">
    <text evidence="14">The sequence shown here is derived from an EMBL/GenBank/DDBJ whole genome shotgun (WGS) entry which is preliminary data.</text>
</comment>
<dbReference type="EC" id="5.4.99.21" evidence="4"/>
<dbReference type="InterPro" id="IPR050343">
    <property type="entry name" value="RsuA_PseudoU_synthase"/>
</dbReference>
<dbReference type="SUPFAM" id="SSF55120">
    <property type="entry name" value="Pseudouridine synthase"/>
    <property type="match status" value="1"/>
</dbReference>
<evidence type="ECO:0000313" key="15">
    <source>
        <dbReference type="Proteomes" id="UP000507140"/>
    </source>
</evidence>
<gene>
    <name evidence="14" type="ORF">LMG3415_02529</name>
</gene>
<feature type="domain" description="RNA-binding S4" evidence="13">
    <location>
        <begin position="178"/>
        <end position="237"/>
    </location>
</feature>
<evidence type="ECO:0000256" key="5">
    <source>
        <dbReference type="ARBA" id="ARBA00039989"/>
    </source>
</evidence>
<dbReference type="InterPro" id="IPR036986">
    <property type="entry name" value="S4_RNA-bd_sf"/>
</dbReference>
<dbReference type="Pfam" id="PF01479">
    <property type="entry name" value="S4"/>
    <property type="match status" value="1"/>
</dbReference>
<dbReference type="Gene3D" id="3.30.2350.10">
    <property type="entry name" value="Pseudouridine synthase"/>
    <property type="match status" value="1"/>
</dbReference>
<feature type="compositionally biased region" description="Low complexity" evidence="12">
    <location>
        <begin position="160"/>
        <end position="175"/>
    </location>
</feature>
<evidence type="ECO:0000256" key="10">
    <source>
        <dbReference type="ARBA" id="ARBA00043147"/>
    </source>
</evidence>
<evidence type="ECO:0000256" key="4">
    <source>
        <dbReference type="ARBA" id="ARBA00038922"/>
    </source>
</evidence>
<sequence length="414" mass="44356">MSSTLRPTKPGTLSLSSRPAKRATGTRSARPPRSGPSAPAAGTPRREPSVPSPSEAKSGVKRAADRPARPAASTRPARSASNAPARPAQSGTTGRASPQAKPARSAPSGGTGQAQPPVEPGMKRRAAKPGAGGADSRPGSRPDRAPKDRAPKDRAAQASARPSRGQRPAQAPAAANTERLAKRLATELPCSRADAERYIEGGWVTVNGKVQEEPGLRVRASQTVSLLPGARLEEGRPVTILIHKPAGMYADDQPGSARDLILPENLMPGDRSGLRYLKRMFNGLKLVTPLERAASGLVVYTQEFAVARKLVDEGRHVEQEYVAQVEGQLSEADLARMQRGMAYEGRPATPMKVSWQNENHLRFALKSPMPGFIEAVCEAAGLRLLALRRLRIGRLPMAGLAAGQWRYRLEYERF</sequence>
<organism evidence="14 15">
    <name type="scientific">Achromobacter mucicolens</name>
    <dbReference type="NCBI Taxonomy" id="1389922"/>
    <lineage>
        <taxon>Bacteria</taxon>
        <taxon>Pseudomonadati</taxon>
        <taxon>Pseudomonadota</taxon>
        <taxon>Betaproteobacteria</taxon>
        <taxon>Burkholderiales</taxon>
        <taxon>Alcaligenaceae</taxon>
        <taxon>Achromobacter</taxon>
    </lineage>
</organism>
<dbReference type="InterPro" id="IPR020103">
    <property type="entry name" value="PsdUridine_synth_cat_dom_sf"/>
</dbReference>
<evidence type="ECO:0000256" key="2">
    <source>
        <dbReference type="ARBA" id="ARBA00036390"/>
    </source>
</evidence>
<dbReference type="Pfam" id="PF00849">
    <property type="entry name" value="PseudoU_synth_2"/>
    <property type="match status" value="1"/>
</dbReference>
<dbReference type="PANTHER" id="PTHR47683:SF2">
    <property type="entry name" value="RNA-BINDING S4 DOMAIN-CONTAINING PROTEIN"/>
    <property type="match status" value="1"/>
</dbReference>
<evidence type="ECO:0000256" key="8">
    <source>
        <dbReference type="ARBA" id="ARBA00042843"/>
    </source>
</evidence>
<dbReference type="SUPFAM" id="SSF55174">
    <property type="entry name" value="Alpha-L RNA-binding motif"/>
    <property type="match status" value="1"/>
</dbReference>
<dbReference type="InterPro" id="IPR006145">
    <property type="entry name" value="PsdUridine_synth_RsuA/RluA"/>
</dbReference>
<name>A0ABM8LD92_9BURK</name>
<feature type="compositionally biased region" description="Low complexity" evidence="12">
    <location>
        <begin position="69"/>
        <end position="88"/>
    </location>
</feature>
<keyword evidence="1" id="KW-0413">Isomerase</keyword>
<keyword evidence="15" id="KW-1185">Reference proteome</keyword>
<evidence type="ECO:0000256" key="6">
    <source>
        <dbReference type="ARBA" id="ARBA00041420"/>
    </source>
</evidence>
<dbReference type="Proteomes" id="UP000507140">
    <property type="component" value="Unassembled WGS sequence"/>
</dbReference>
<comment type="catalytic activity">
    <reaction evidence="2">
        <text>uridine(35) in tRNA(Tyr) = pseudouridine(35) in tRNA(Tyr)</text>
        <dbReference type="Rhea" id="RHEA:60556"/>
        <dbReference type="Rhea" id="RHEA-COMP:15607"/>
        <dbReference type="Rhea" id="RHEA-COMP:15608"/>
        <dbReference type="ChEBI" id="CHEBI:65314"/>
        <dbReference type="ChEBI" id="CHEBI:65315"/>
    </reaction>
</comment>
<dbReference type="EMBL" id="CADIKR010000002">
    <property type="protein sequence ID" value="CAB3862659.1"/>
    <property type="molecule type" value="Genomic_DNA"/>
</dbReference>
<evidence type="ECO:0000256" key="7">
    <source>
        <dbReference type="ARBA" id="ARBA00041697"/>
    </source>
</evidence>
<accession>A0ABM8LD92</accession>
<dbReference type="Gene3D" id="3.10.290.10">
    <property type="entry name" value="RNA-binding S4 domain"/>
    <property type="match status" value="1"/>
</dbReference>